<dbReference type="InterPro" id="IPR018247">
    <property type="entry name" value="EF_Hand_1_Ca_BS"/>
</dbReference>
<dbReference type="InterPro" id="IPR039647">
    <property type="entry name" value="EF_hand_pair_protein_CML-like"/>
</dbReference>
<dbReference type="PROSITE" id="PS50222">
    <property type="entry name" value="EF_HAND_2"/>
    <property type="match status" value="2"/>
</dbReference>
<evidence type="ECO:0000256" key="4">
    <source>
        <dbReference type="ARBA" id="ARBA00022837"/>
    </source>
</evidence>
<dbReference type="FunFam" id="1.10.238.10:FF:000089">
    <property type="entry name" value="calmodulin-like protein 3"/>
    <property type="match status" value="1"/>
</dbReference>
<keyword evidence="3" id="KW-0677">Repeat</keyword>
<protein>
    <submittedName>
        <fullName evidence="6">Calcium-binding EF-hand family protein</fullName>
    </submittedName>
</protein>
<dbReference type="CDD" id="cd00051">
    <property type="entry name" value="EFh"/>
    <property type="match status" value="1"/>
</dbReference>
<comment type="function">
    <text evidence="1">Potential calcium sensor.</text>
</comment>
<name>A0AAD7KPW3_QUISA</name>
<evidence type="ECO:0000256" key="3">
    <source>
        <dbReference type="ARBA" id="ARBA00022737"/>
    </source>
</evidence>
<dbReference type="GO" id="GO:0005509">
    <property type="term" value="F:calcium ion binding"/>
    <property type="evidence" value="ECO:0007669"/>
    <property type="project" value="InterPro"/>
</dbReference>
<evidence type="ECO:0000313" key="6">
    <source>
        <dbReference type="EMBL" id="KAJ7943459.1"/>
    </source>
</evidence>
<accession>A0AAD7KPW3</accession>
<sequence length="184" mass="21389">MEQTLRNITSSGISSFLRILKYWHFKIEGFILNFLLYLQILQKTSTTVWNPISEPLKQSLELDSNQPDCDETLGREEVSMVMEKLGIEYEDDGGRVHDMGFGVCEISQLFEEEPSLEEVKEAFNVFDKNKDGFIEGRELQKILKCLGMEKDLEECRRMISKVDENGDGLIDFDEFLKFMEKSFC</sequence>
<reference evidence="6" key="1">
    <citation type="journal article" date="2023" name="Science">
        <title>Elucidation of the pathway for biosynthesis of saponin adjuvants from the soapbark tree.</title>
        <authorList>
            <person name="Reed J."/>
            <person name="Orme A."/>
            <person name="El-Demerdash A."/>
            <person name="Owen C."/>
            <person name="Martin L.B.B."/>
            <person name="Misra R.C."/>
            <person name="Kikuchi S."/>
            <person name="Rejzek M."/>
            <person name="Martin A.C."/>
            <person name="Harkess A."/>
            <person name="Leebens-Mack J."/>
            <person name="Louveau T."/>
            <person name="Stephenson M.J."/>
            <person name="Osbourn A."/>
        </authorList>
    </citation>
    <scope>NUCLEOTIDE SEQUENCE</scope>
    <source>
        <strain evidence="6">S10</strain>
    </source>
</reference>
<dbReference type="Gene3D" id="1.10.238.10">
    <property type="entry name" value="EF-hand"/>
    <property type="match status" value="1"/>
</dbReference>
<keyword evidence="7" id="KW-1185">Reference proteome</keyword>
<dbReference type="SMART" id="SM00054">
    <property type="entry name" value="EFh"/>
    <property type="match status" value="2"/>
</dbReference>
<feature type="domain" description="EF-hand" evidence="5">
    <location>
        <begin position="114"/>
        <end position="149"/>
    </location>
</feature>
<dbReference type="GO" id="GO:0005737">
    <property type="term" value="C:cytoplasm"/>
    <property type="evidence" value="ECO:0007669"/>
    <property type="project" value="UniProtKB-ARBA"/>
</dbReference>
<keyword evidence="4" id="KW-0106">Calcium</keyword>
<dbReference type="SUPFAM" id="SSF47473">
    <property type="entry name" value="EF-hand"/>
    <property type="match status" value="1"/>
</dbReference>
<evidence type="ECO:0000313" key="7">
    <source>
        <dbReference type="Proteomes" id="UP001163823"/>
    </source>
</evidence>
<dbReference type="InterPro" id="IPR011992">
    <property type="entry name" value="EF-hand-dom_pair"/>
</dbReference>
<dbReference type="KEGG" id="qsa:O6P43_033002"/>
<proteinExistence type="predicted"/>
<dbReference type="Pfam" id="PF13499">
    <property type="entry name" value="EF-hand_7"/>
    <property type="match status" value="1"/>
</dbReference>
<evidence type="ECO:0000256" key="1">
    <source>
        <dbReference type="ARBA" id="ARBA00003291"/>
    </source>
</evidence>
<dbReference type="EMBL" id="JARAOO010000014">
    <property type="protein sequence ID" value="KAJ7943459.1"/>
    <property type="molecule type" value="Genomic_DNA"/>
</dbReference>
<evidence type="ECO:0000256" key="2">
    <source>
        <dbReference type="ARBA" id="ARBA00022723"/>
    </source>
</evidence>
<dbReference type="PROSITE" id="PS00018">
    <property type="entry name" value="EF_HAND_1"/>
    <property type="match status" value="2"/>
</dbReference>
<evidence type="ECO:0000259" key="5">
    <source>
        <dbReference type="PROSITE" id="PS50222"/>
    </source>
</evidence>
<gene>
    <name evidence="6" type="ORF">O6P43_033002</name>
</gene>
<organism evidence="6 7">
    <name type="scientific">Quillaja saponaria</name>
    <name type="common">Soap bark tree</name>
    <dbReference type="NCBI Taxonomy" id="32244"/>
    <lineage>
        <taxon>Eukaryota</taxon>
        <taxon>Viridiplantae</taxon>
        <taxon>Streptophyta</taxon>
        <taxon>Embryophyta</taxon>
        <taxon>Tracheophyta</taxon>
        <taxon>Spermatophyta</taxon>
        <taxon>Magnoliopsida</taxon>
        <taxon>eudicotyledons</taxon>
        <taxon>Gunneridae</taxon>
        <taxon>Pentapetalae</taxon>
        <taxon>rosids</taxon>
        <taxon>fabids</taxon>
        <taxon>Fabales</taxon>
        <taxon>Quillajaceae</taxon>
        <taxon>Quillaja</taxon>
    </lineage>
</organism>
<comment type="caution">
    <text evidence="6">The sequence shown here is derived from an EMBL/GenBank/DDBJ whole genome shotgun (WGS) entry which is preliminary data.</text>
</comment>
<dbReference type="AlphaFoldDB" id="A0AAD7KPW3"/>
<dbReference type="InterPro" id="IPR002048">
    <property type="entry name" value="EF_hand_dom"/>
</dbReference>
<dbReference type="Proteomes" id="UP001163823">
    <property type="component" value="Chromosome 14"/>
</dbReference>
<feature type="domain" description="EF-hand" evidence="5">
    <location>
        <begin position="150"/>
        <end position="184"/>
    </location>
</feature>
<keyword evidence="2" id="KW-0479">Metal-binding</keyword>
<dbReference type="PANTHER" id="PTHR10891">
    <property type="entry name" value="EF-HAND CALCIUM-BINDING DOMAIN CONTAINING PROTEIN"/>
    <property type="match status" value="1"/>
</dbReference>